<feature type="transmembrane region" description="Helical" evidence="1">
    <location>
        <begin position="64"/>
        <end position="85"/>
    </location>
</feature>
<name>A0A645DBZ6_9ZZZZ</name>
<protein>
    <submittedName>
        <fullName evidence="2">Uncharacterized protein</fullName>
    </submittedName>
</protein>
<keyword evidence="1" id="KW-1133">Transmembrane helix</keyword>
<evidence type="ECO:0000313" key="2">
    <source>
        <dbReference type="EMBL" id="MPM86538.1"/>
    </source>
</evidence>
<keyword evidence="1" id="KW-0812">Transmembrane</keyword>
<gene>
    <name evidence="2" type="ORF">SDC9_133627</name>
</gene>
<feature type="transmembrane region" description="Helical" evidence="1">
    <location>
        <begin position="31"/>
        <end position="52"/>
    </location>
</feature>
<proteinExistence type="predicted"/>
<dbReference type="AlphaFoldDB" id="A0A645DBZ6"/>
<accession>A0A645DBZ6</accession>
<sequence>MKKVYAMIVFYLVLFPGVANAGMLEIGARTFSSGPGVILIVLTFLGLGSYLLSSFMASVGQGQIAGFIRVGGLLGCLITIATQAYETIKAVANALGIGL</sequence>
<organism evidence="2">
    <name type="scientific">bioreactor metagenome</name>
    <dbReference type="NCBI Taxonomy" id="1076179"/>
    <lineage>
        <taxon>unclassified sequences</taxon>
        <taxon>metagenomes</taxon>
        <taxon>ecological metagenomes</taxon>
    </lineage>
</organism>
<keyword evidence="1" id="KW-0472">Membrane</keyword>
<evidence type="ECO:0000256" key="1">
    <source>
        <dbReference type="SAM" id="Phobius"/>
    </source>
</evidence>
<dbReference type="EMBL" id="VSSQ01034552">
    <property type="protein sequence ID" value="MPM86538.1"/>
    <property type="molecule type" value="Genomic_DNA"/>
</dbReference>
<reference evidence="2" key="1">
    <citation type="submission" date="2019-08" db="EMBL/GenBank/DDBJ databases">
        <authorList>
            <person name="Kucharzyk K."/>
            <person name="Murdoch R.W."/>
            <person name="Higgins S."/>
            <person name="Loffler F."/>
        </authorList>
    </citation>
    <scope>NUCLEOTIDE SEQUENCE</scope>
</reference>
<comment type="caution">
    <text evidence="2">The sequence shown here is derived from an EMBL/GenBank/DDBJ whole genome shotgun (WGS) entry which is preliminary data.</text>
</comment>